<organism evidence="1 2">
    <name type="scientific">Micromonospora arborensis</name>
    <dbReference type="NCBI Taxonomy" id="2116518"/>
    <lineage>
        <taxon>Bacteria</taxon>
        <taxon>Bacillati</taxon>
        <taxon>Actinomycetota</taxon>
        <taxon>Actinomycetes</taxon>
        <taxon>Micromonosporales</taxon>
        <taxon>Micromonosporaceae</taxon>
        <taxon>Micromonospora</taxon>
    </lineage>
</organism>
<dbReference type="EMBL" id="PYBV01000005">
    <property type="protein sequence ID" value="PYC75004.1"/>
    <property type="molecule type" value="Genomic_DNA"/>
</dbReference>
<gene>
    <name evidence="1" type="ORF">C7C45_03730</name>
</gene>
<accession>A0A318NNX0</accession>
<comment type="caution">
    <text evidence="1">The sequence shown here is derived from an EMBL/GenBank/DDBJ whole genome shotgun (WGS) entry which is preliminary data.</text>
</comment>
<evidence type="ECO:0000313" key="2">
    <source>
        <dbReference type="Proteomes" id="UP000248333"/>
    </source>
</evidence>
<keyword evidence="2" id="KW-1185">Reference proteome</keyword>
<dbReference type="Proteomes" id="UP000248333">
    <property type="component" value="Unassembled WGS sequence"/>
</dbReference>
<sequence>MRSPTPDPTKRPRVSDSAHFCRSSACRSCRLFGGERGAAPVEITPIGTVRNDRTDVQHSDNCGAVRSTITVDERFGDACLQGQPLMSEYFQP</sequence>
<dbReference type="AlphaFoldDB" id="A0A318NNX0"/>
<reference evidence="1 2" key="1">
    <citation type="submission" date="2018-03" db="EMBL/GenBank/DDBJ databases">
        <title>Bioinformatic expansion and discovery of thiopeptide antibiotics.</title>
        <authorList>
            <person name="Schwalen C.J."/>
            <person name="Hudson G.A."/>
            <person name="Mitchell D.A."/>
        </authorList>
    </citation>
    <scope>NUCLEOTIDE SEQUENCE [LARGE SCALE GENOMIC DNA]</scope>
    <source>
        <strain evidence="1 2">NRRL 8041</strain>
    </source>
</reference>
<name>A0A318NNX0_9ACTN</name>
<protein>
    <submittedName>
        <fullName evidence="1">Uncharacterized protein</fullName>
    </submittedName>
</protein>
<proteinExistence type="predicted"/>
<evidence type="ECO:0000313" key="1">
    <source>
        <dbReference type="EMBL" id="PYC75004.1"/>
    </source>
</evidence>